<dbReference type="EMBL" id="CP035758">
    <property type="protein sequence ID" value="QBD76528.1"/>
    <property type="molecule type" value="Genomic_DNA"/>
</dbReference>
<protein>
    <submittedName>
        <fullName evidence="1">HEAT repeat domain-containing protein</fullName>
    </submittedName>
</protein>
<dbReference type="AlphaFoldDB" id="A0A4P6JMM7"/>
<dbReference type="PANTHER" id="PTHR12697:SF5">
    <property type="entry name" value="DEOXYHYPUSINE HYDROXYLASE"/>
    <property type="match status" value="1"/>
</dbReference>
<gene>
    <name evidence="1" type="ORF">EPA93_11120</name>
</gene>
<proteinExistence type="predicted"/>
<dbReference type="Proteomes" id="UP000290365">
    <property type="component" value="Chromosome"/>
</dbReference>
<dbReference type="Pfam" id="PF13646">
    <property type="entry name" value="HEAT_2"/>
    <property type="match status" value="1"/>
</dbReference>
<dbReference type="KEGG" id="kbs:EPA93_11120"/>
<evidence type="ECO:0000313" key="1">
    <source>
        <dbReference type="EMBL" id="QBD76528.1"/>
    </source>
</evidence>
<name>A0A4P6JMM7_KTERU</name>
<evidence type="ECO:0000313" key="2">
    <source>
        <dbReference type="Proteomes" id="UP000290365"/>
    </source>
</evidence>
<dbReference type="SUPFAM" id="SSF48371">
    <property type="entry name" value="ARM repeat"/>
    <property type="match status" value="1"/>
</dbReference>
<accession>A0A4P6JMM7</accession>
<dbReference type="InterPro" id="IPR004155">
    <property type="entry name" value="PBS_lyase_HEAT"/>
</dbReference>
<dbReference type="Gene3D" id="1.25.10.10">
    <property type="entry name" value="Leucine-rich Repeat Variant"/>
    <property type="match status" value="1"/>
</dbReference>
<organism evidence="1 2">
    <name type="scientific">Ktedonosporobacter rubrisoli</name>
    <dbReference type="NCBI Taxonomy" id="2509675"/>
    <lineage>
        <taxon>Bacteria</taxon>
        <taxon>Bacillati</taxon>
        <taxon>Chloroflexota</taxon>
        <taxon>Ktedonobacteria</taxon>
        <taxon>Ktedonobacterales</taxon>
        <taxon>Ktedonosporobacteraceae</taxon>
        <taxon>Ktedonosporobacter</taxon>
    </lineage>
</organism>
<dbReference type="SMART" id="SM00567">
    <property type="entry name" value="EZ_HEAT"/>
    <property type="match status" value="3"/>
</dbReference>
<sequence>MFTLMVLQPPTLPQDLLDQLANANAKIRKTALKQMASLPASSQRNQLLIQTLSTDENASNCAFAAQILGQLQAKEAIDTLLLVLTKHTNKNVRLKIVTALGQLGDRKVVDVLLQALVKDRGIEVRREAIRVLVGWRELRALPALQKAYEKTKDRASSYHSLCQDVLLALSELGGVEPLLPII</sequence>
<keyword evidence="2" id="KW-1185">Reference proteome</keyword>
<dbReference type="InterPro" id="IPR011989">
    <property type="entry name" value="ARM-like"/>
</dbReference>
<dbReference type="PANTHER" id="PTHR12697">
    <property type="entry name" value="PBS LYASE HEAT-LIKE PROTEIN"/>
    <property type="match status" value="1"/>
</dbReference>
<dbReference type="GO" id="GO:0016491">
    <property type="term" value="F:oxidoreductase activity"/>
    <property type="evidence" value="ECO:0007669"/>
    <property type="project" value="TreeGrafter"/>
</dbReference>
<reference evidence="1 2" key="1">
    <citation type="submission" date="2019-01" db="EMBL/GenBank/DDBJ databases">
        <title>Ktedonosporobacter rubrisoli SCAWS-G2.</title>
        <authorList>
            <person name="Huang Y."/>
            <person name="Yan B."/>
        </authorList>
    </citation>
    <scope>NUCLEOTIDE SEQUENCE [LARGE SCALE GENOMIC DNA]</scope>
    <source>
        <strain evidence="1 2">SCAWS-G2</strain>
    </source>
</reference>
<dbReference type="InterPro" id="IPR016024">
    <property type="entry name" value="ARM-type_fold"/>
</dbReference>